<keyword evidence="1" id="KW-0472">Membrane</keyword>
<keyword evidence="5" id="KW-1185">Reference proteome</keyword>
<reference evidence="4 5" key="1">
    <citation type="submission" date="2016-10" db="EMBL/GenBank/DDBJ databases">
        <authorList>
            <person name="de Groot N.N."/>
        </authorList>
    </citation>
    <scope>NUCLEOTIDE SEQUENCE [LARGE SCALE GENOMIC DNA]</scope>
    <source>
        <strain evidence="4 5">DSM 26656</strain>
    </source>
</reference>
<dbReference type="OrthoDB" id="7699970at2"/>
<keyword evidence="1" id="KW-1133">Transmembrane helix</keyword>
<organism evidence="4 5">
    <name type="scientific">Bosea lathyri</name>
    <dbReference type="NCBI Taxonomy" id="1036778"/>
    <lineage>
        <taxon>Bacteria</taxon>
        <taxon>Pseudomonadati</taxon>
        <taxon>Pseudomonadota</taxon>
        <taxon>Alphaproteobacteria</taxon>
        <taxon>Hyphomicrobiales</taxon>
        <taxon>Boseaceae</taxon>
        <taxon>Bosea</taxon>
    </lineage>
</organism>
<gene>
    <name evidence="4" type="ORF">SAMN04488115_10268</name>
</gene>
<dbReference type="Pfam" id="PF25607">
    <property type="entry name" value="DUF7939"/>
    <property type="match status" value="1"/>
</dbReference>
<accession>A0A1H5UXL5</accession>
<dbReference type="Proteomes" id="UP000236743">
    <property type="component" value="Unassembled WGS sequence"/>
</dbReference>
<feature type="signal peptide" evidence="2">
    <location>
        <begin position="1"/>
        <end position="25"/>
    </location>
</feature>
<dbReference type="InterPro" id="IPR057699">
    <property type="entry name" value="DUF7939"/>
</dbReference>
<evidence type="ECO:0000313" key="4">
    <source>
        <dbReference type="EMBL" id="SEF79766.1"/>
    </source>
</evidence>
<keyword evidence="1" id="KW-0812">Transmembrane</keyword>
<feature type="domain" description="DUF7939" evidence="3">
    <location>
        <begin position="340"/>
        <end position="421"/>
    </location>
</feature>
<evidence type="ECO:0000256" key="1">
    <source>
        <dbReference type="SAM" id="Phobius"/>
    </source>
</evidence>
<name>A0A1H5UXL5_9HYPH</name>
<evidence type="ECO:0000259" key="3">
    <source>
        <dbReference type="Pfam" id="PF25607"/>
    </source>
</evidence>
<evidence type="ECO:0000313" key="5">
    <source>
        <dbReference type="Proteomes" id="UP000236743"/>
    </source>
</evidence>
<dbReference type="PANTHER" id="PTHR40940:SF1">
    <property type="entry name" value="PROTEIN BATD"/>
    <property type="match status" value="1"/>
</dbReference>
<dbReference type="RefSeq" id="WP_103871359.1">
    <property type="nucleotide sequence ID" value="NZ_FNUY01000002.1"/>
</dbReference>
<dbReference type="PROSITE" id="PS51257">
    <property type="entry name" value="PROKAR_LIPOPROTEIN"/>
    <property type="match status" value="1"/>
</dbReference>
<proteinExistence type="predicted"/>
<feature type="chain" id="PRO_5009286666" evidence="2">
    <location>
        <begin position="26"/>
        <end position="442"/>
    </location>
</feature>
<sequence length="442" mass="47764">MIRRWVINAIVFVVACLAPLAAARAAGEPFVRVEVETPQPVAVGQQVKINISVFVPNYFLSAPQFPLFDLPGAIVTLPDQGSLNLNDTIGGESFAGIQRTYVITPQQAGALTLPPAHISFTYAATPGQRTDGSVTLPPQAISVRIPPGAEGALLASDLRMTQSLDRDPAGLKTGDTLTRTIVIAASGIQAMMIPPPIFAPVDGVTLYPQQPVLQDESRDRAGLVGATRTDKMVYRFDRSGDYLLPALTVDWFDPVTGKRARASAPEVSAKVAMTAAFKTEIAPDIPVPAEPAPGLTASGWIRLVATAIGVLGITALAAFLFPRCRLAVMAWRDRQRETEAAYFARLREACHGNDRKVVYRALDAWARRAHALSASDWVRQNGSDELRRSFGGLERELFGSTPETQPWQAKPLLSALIASRRTWLRHKNPQARALSALPALNP</sequence>
<keyword evidence="2" id="KW-0732">Signal</keyword>
<dbReference type="AlphaFoldDB" id="A0A1H5UXL5"/>
<evidence type="ECO:0000256" key="2">
    <source>
        <dbReference type="SAM" id="SignalP"/>
    </source>
</evidence>
<dbReference type="EMBL" id="FNUY01000002">
    <property type="protein sequence ID" value="SEF79766.1"/>
    <property type="molecule type" value="Genomic_DNA"/>
</dbReference>
<dbReference type="InterPro" id="IPR025738">
    <property type="entry name" value="BatD"/>
</dbReference>
<dbReference type="PANTHER" id="PTHR40940">
    <property type="entry name" value="PROTEIN BATD-RELATED"/>
    <property type="match status" value="1"/>
</dbReference>
<protein>
    <submittedName>
        <fullName evidence="4">Oxygen tolerance</fullName>
    </submittedName>
</protein>
<feature type="transmembrane region" description="Helical" evidence="1">
    <location>
        <begin position="300"/>
        <end position="321"/>
    </location>
</feature>